<accession>A0ABU7USA8</accession>
<feature type="binding site" evidence="1">
    <location>
        <position position="28"/>
    </location>
    <ligand>
        <name>substrate</name>
    </ligand>
</feature>
<dbReference type="GO" id="GO:0062193">
    <property type="term" value="F:D-ribose pyranase activity"/>
    <property type="evidence" value="ECO:0007669"/>
    <property type="project" value="UniProtKB-EC"/>
</dbReference>
<evidence type="ECO:0000256" key="1">
    <source>
        <dbReference type="HAMAP-Rule" id="MF_01661"/>
    </source>
</evidence>
<protein>
    <recommendedName>
        <fullName evidence="1">D-ribose pyranase</fullName>
        <ecNumber evidence="1">5.4.99.62</ecNumber>
    </recommendedName>
</protein>
<feature type="active site" description="Proton donor" evidence="1">
    <location>
        <position position="20"/>
    </location>
</feature>
<comment type="catalytic activity">
    <reaction evidence="1">
        <text>beta-D-ribopyranose = beta-D-ribofuranose</text>
        <dbReference type="Rhea" id="RHEA:25432"/>
        <dbReference type="ChEBI" id="CHEBI:27476"/>
        <dbReference type="ChEBI" id="CHEBI:47002"/>
        <dbReference type="EC" id="5.4.99.62"/>
    </reaction>
</comment>
<name>A0ABU7USA8_9CLOT</name>
<keyword evidence="3" id="KW-1185">Reference proteome</keyword>
<feature type="binding site" evidence="1">
    <location>
        <begin position="120"/>
        <end position="122"/>
    </location>
    <ligand>
        <name>substrate</name>
    </ligand>
</feature>
<comment type="function">
    <text evidence="1">Catalyzes the interconversion of beta-pyran and beta-furan forms of D-ribose.</text>
</comment>
<gene>
    <name evidence="1 2" type="primary">rbsD</name>
    <name evidence="2" type="ORF">SJI18_18465</name>
</gene>
<evidence type="ECO:0000313" key="2">
    <source>
        <dbReference type="EMBL" id="MEF2114283.1"/>
    </source>
</evidence>
<comment type="caution">
    <text evidence="2">The sequence shown here is derived from an EMBL/GenBank/DDBJ whole genome shotgun (WGS) entry which is preliminary data.</text>
</comment>
<comment type="subcellular location">
    <subcellularLocation>
        <location evidence="1">Cytoplasm</location>
    </subcellularLocation>
</comment>
<dbReference type="InterPro" id="IPR007721">
    <property type="entry name" value="RbsD_FucU"/>
</dbReference>
<dbReference type="HAMAP" id="MF_01661">
    <property type="entry name" value="D_rib_pyranase"/>
    <property type="match status" value="1"/>
</dbReference>
<dbReference type="EC" id="5.4.99.62" evidence="1"/>
<sequence>MKKIGILNGEISSVVAKMGHKDLIAIGDCGLPIPDKTKRIDIALSKGIPSFIETLKNVLLELQVEEVILASEIEENNPKVFEEIKKQFKNVKFTFITHEELKIMLNECKAVIRTGEQTPYANIILKSGVIF</sequence>
<proteinExistence type="inferred from homology"/>
<keyword evidence="1 2" id="KW-0413">Isomerase</keyword>
<dbReference type="InterPro" id="IPR023064">
    <property type="entry name" value="D-ribose_pyranase"/>
</dbReference>
<organism evidence="2 3">
    <name type="scientific">Clostridium frigoriphilum</name>
    <dbReference type="NCBI Taxonomy" id="443253"/>
    <lineage>
        <taxon>Bacteria</taxon>
        <taxon>Bacillati</taxon>
        <taxon>Bacillota</taxon>
        <taxon>Clostridia</taxon>
        <taxon>Eubacteriales</taxon>
        <taxon>Clostridiaceae</taxon>
        <taxon>Clostridium</taxon>
    </lineage>
</organism>
<feature type="binding site" evidence="1">
    <location>
        <position position="98"/>
    </location>
    <ligand>
        <name>substrate</name>
    </ligand>
</feature>
<comment type="similarity">
    <text evidence="1">Belongs to the RbsD / FucU family. RbsD subfamily.</text>
</comment>
<dbReference type="PANTHER" id="PTHR37831">
    <property type="entry name" value="D-RIBOSE PYRANASE"/>
    <property type="match status" value="1"/>
</dbReference>
<keyword evidence="1" id="KW-0119">Carbohydrate metabolism</keyword>
<dbReference type="NCBIfam" id="NF008761">
    <property type="entry name" value="PRK11797.1"/>
    <property type="match status" value="1"/>
</dbReference>
<dbReference type="EMBL" id="JAZHFS010000021">
    <property type="protein sequence ID" value="MEF2114283.1"/>
    <property type="molecule type" value="Genomic_DNA"/>
</dbReference>
<evidence type="ECO:0000313" key="3">
    <source>
        <dbReference type="Proteomes" id="UP001498469"/>
    </source>
</evidence>
<keyword evidence="1" id="KW-0963">Cytoplasm</keyword>
<reference evidence="2 3" key="1">
    <citation type="submission" date="2023-11" db="EMBL/GenBank/DDBJ databases">
        <title>Draft genome sequence of a psychrophilic Clostridium strain from permafrost water brine.</title>
        <authorList>
            <person name="Shcherbakova V.A."/>
            <person name="Trubitsyn V.E."/>
            <person name="Zakharyuk A.G."/>
        </authorList>
    </citation>
    <scope>NUCLEOTIDE SEQUENCE [LARGE SCALE GENOMIC DNA]</scope>
    <source>
        <strain evidence="2 3">14F</strain>
    </source>
</reference>
<dbReference type="RefSeq" id="WP_216253720.1">
    <property type="nucleotide sequence ID" value="NZ_JAZHFS010000021.1"/>
</dbReference>
<dbReference type="Pfam" id="PF05025">
    <property type="entry name" value="RbsD_FucU"/>
    <property type="match status" value="1"/>
</dbReference>
<comment type="pathway">
    <text evidence="1">Carbohydrate metabolism; D-ribose degradation; D-ribose 5-phosphate from beta-D-ribopyranose: step 1/2.</text>
</comment>
<dbReference type="PANTHER" id="PTHR37831:SF1">
    <property type="entry name" value="D-RIBOSE PYRANASE"/>
    <property type="match status" value="1"/>
</dbReference>
<comment type="subunit">
    <text evidence="1">Homodecamer.</text>
</comment>
<dbReference type="Proteomes" id="UP001498469">
    <property type="component" value="Unassembled WGS sequence"/>
</dbReference>